<organism evidence="6 7">
    <name type="scientific">Enterocloster bolteae (strain ATCC BAA-613 / DSM 15670 / CCUG 46953 / JCM 12243 / WAL 16351)</name>
    <name type="common">Clostridium bolteae</name>
    <dbReference type="NCBI Taxonomy" id="411902"/>
    <lineage>
        <taxon>Bacteria</taxon>
        <taxon>Bacillati</taxon>
        <taxon>Bacillota</taxon>
        <taxon>Clostridia</taxon>
        <taxon>Lachnospirales</taxon>
        <taxon>Lachnospiraceae</taxon>
        <taxon>Enterocloster</taxon>
    </lineage>
</organism>
<evidence type="ECO:0000256" key="3">
    <source>
        <dbReference type="ARBA" id="ARBA00023125"/>
    </source>
</evidence>
<dbReference type="SUPFAM" id="SSF53850">
    <property type="entry name" value="Periplasmic binding protein-like II"/>
    <property type="match status" value="1"/>
</dbReference>
<dbReference type="PROSITE" id="PS50931">
    <property type="entry name" value="HTH_LYSR"/>
    <property type="match status" value="1"/>
</dbReference>
<evidence type="ECO:0000256" key="1">
    <source>
        <dbReference type="ARBA" id="ARBA00009437"/>
    </source>
</evidence>
<dbReference type="PRINTS" id="PR00039">
    <property type="entry name" value="HTHLYSR"/>
</dbReference>
<dbReference type="PaxDb" id="411902-CLOBOL_06233"/>
<accession>A8S207</accession>
<keyword evidence="3" id="KW-0238">DNA-binding</keyword>
<evidence type="ECO:0000256" key="2">
    <source>
        <dbReference type="ARBA" id="ARBA00023015"/>
    </source>
</evidence>
<dbReference type="PANTHER" id="PTHR30419:SF8">
    <property type="entry name" value="NITROGEN ASSIMILATION TRANSCRIPTIONAL ACTIVATOR-RELATED"/>
    <property type="match status" value="1"/>
</dbReference>
<reference evidence="6 7" key="2">
    <citation type="submission" date="2007-09" db="EMBL/GenBank/DDBJ databases">
        <title>Draft genome sequence of Clostridium bolteae (ATCC BAA-613).</title>
        <authorList>
            <person name="Sudarsanam P."/>
            <person name="Ley R."/>
            <person name="Guruge J."/>
            <person name="Turnbaugh P.J."/>
            <person name="Mahowald M."/>
            <person name="Liep D."/>
            <person name="Gordon J."/>
        </authorList>
    </citation>
    <scope>NUCLEOTIDE SEQUENCE [LARGE SCALE GENOMIC DNA]</scope>
    <source>
        <strain evidence="7">ATCC BAA-613 / DSM 15670 / CCUG 46953 / JCM 12243 / WAL 16351</strain>
    </source>
</reference>
<comment type="caution">
    <text evidence="6">The sequence shown here is derived from an EMBL/GenBank/DDBJ whole genome shotgun (WGS) entry which is preliminary data.</text>
</comment>
<dbReference type="eggNOG" id="COG0583">
    <property type="taxonomic scope" value="Bacteria"/>
</dbReference>
<evidence type="ECO:0000259" key="5">
    <source>
        <dbReference type="PROSITE" id="PS50931"/>
    </source>
</evidence>
<proteinExistence type="inferred from homology"/>
<dbReference type="GO" id="GO:0003677">
    <property type="term" value="F:DNA binding"/>
    <property type="evidence" value="ECO:0007669"/>
    <property type="project" value="UniProtKB-KW"/>
</dbReference>
<feature type="domain" description="HTH lysR-type" evidence="5">
    <location>
        <begin position="6"/>
        <end position="62"/>
    </location>
</feature>
<comment type="similarity">
    <text evidence="1">Belongs to the LysR transcriptional regulatory family.</text>
</comment>
<dbReference type="Gene3D" id="3.40.190.290">
    <property type="match status" value="1"/>
</dbReference>
<dbReference type="GO" id="GO:0005829">
    <property type="term" value="C:cytosol"/>
    <property type="evidence" value="ECO:0007669"/>
    <property type="project" value="TreeGrafter"/>
</dbReference>
<keyword evidence="2" id="KW-0805">Transcription regulation</keyword>
<gene>
    <name evidence="6" type="ORF">CLOBOL_06233</name>
</gene>
<dbReference type="InterPro" id="IPR005119">
    <property type="entry name" value="LysR_subst-bd"/>
</dbReference>
<dbReference type="Gene3D" id="1.10.10.10">
    <property type="entry name" value="Winged helix-like DNA-binding domain superfamily/Winged helix DNA-binding domain"/>
    <property type="match status" value="1"/>
</dbReference>
<dbReference type="InterPro" id="IPR036390">
    <property type="entry name" value="WH_DNA-bd_sf"/>
</dbReference>
<name>A8S207_ENTBW</name>
<dbReference type="InterPro" id="IPR000847">
    <property type="entry name" value="LysR_HTH_N"/>
</dbReference>
<dbReference type="HOGENOM" id="CLU_1376082_0_0_9"/>
<dbReference type="EMBL" id="ABCC02000047">
    <property type="protein sequence ID" value="EDP13668.1"/>
    <property type="molecule type" value="Genomic_DNA"/>
</dbReference>
<dbReference type="PANTHER" id="PTHR30419">
    <property type="entry name" value="HTH-TYPE TRANSCRIPTIONAL REGULATOR YBHD"/>
    <property type="match status" value="1"/>
</dbReference>
<keyword evidence="4" id="KW-0804">Transcription</keyword>
<dbReference type="Proteomes" id="UP000005396">
    <property type="component" value="Unassembled WGS sequence"/>
</dbReference>
<dbReference type="AlphaFoldDB" id="A8S207"/>
<evidence type="ECO:0000313" key="6">
    <source>
        <dbReference type="EMBL" id="EDP13668.1"/>
    </source>
</evidence>
<sequence length="198" mass="22750">MEVEIMDTLSLYYFSELAKDLHITRTANRLFISQQTLSNHIMRLEEYYGVKLLNRKPSLSLTYAGEYVLSFAETMNRENANLMDILADIQKQKRGLILFGASTLRMSASLPDILPEFSSRYPNVEIRITDMNSKRLEQLILSGDLDLAIVISGGEHPSIEEKPLMSDQIYLCAADTLLRKYYGDGTEDLKRKPETWRM</sequence>
<evidence type="ECO:0000256" key="4">
    <source>
        <dbReference type="ARBA" id="ARBA00023163"/>
    </source>
</evidence>
<dbReference type="InterPro" id="IPR036388">
    <property type="entry name" value="WH-like_DNA-bd_sf"/>
</dbReference>
<reference evidence="6 7" key="1">
    <citation type="submission" date="2007-08" db="EMBL/GenBank/DDBJ databases">
        <authorList>
            <person name="Fulton L."/>
            <person name="Clifton S."/>
            <person name="Fulton B."/>
            <person name="Xu J."/>
            <person name="Minx P."/>
            <person name="Pepin K.H."/>
            <person name="Johnson M."/>
            <person name="Thiruvilangam P."/>
            <person name="Bhonagiri V."/>
            <person name="Nash W.E."/>
            <person name="Mardis E.R."/>
            <person name="Wilson R.K."/>
        </authorList>
    </citation>
    <scope>NUCLEOTIDE SEQUENCE [LARGE SCALE GENOMIC DNA]</scope>
    <source>
        <strain evidence="7">ATCC BAA-613 / DSM 15670 / CCUG 46953 / JCM 12243 / WAL 16351</strain>
    </source>
</reference>
<evidence type="ECO:0000313" key="7">
    <source>
        <dbReference type="Proteomes" id="UP000005396"/>
    </source>
</evidence>
<dbReference type="CDD" id="cd05466">
    <property type="entry name" value="PBP2_LTTR_substrate"/>
    <property type="match status" value="1"/>
</dbReference>
<protein>
    <recommendedName>
        <fullName evidence="5">HTH lysR-type domain-containing protein</fullName>
    </recommendedName>
</protein>
<dbReference type="Pfam" id="PF00126">
    <property type="entry name" value="HTH_1"/>
    <property type="match status" value="1"/>
</dbReference>
<dbReference type="SUPFAM" id="SSF46785">
    <property type="entry name" value="Winged helix' DNA-binding domain"/>
    <property type="match status" value="1"/>
</dbReference>
<dbReference type="InterPro" id="IPR050950">
    <property type="entry name" value="HTH-type_LysR_regulators"/>
</dbReference>
<dbReference type="Pfam" id="PF03466">
    <property type="entry name" value="LysR_substrate"/>
    <property type="match status" value="1"/>
</dbReference>
<dbReference type="GO" id="GO:0003700">
    <property type="term" value="F:DNA-binding transcription factor activity"/>
    <property type="evidence" value="ECO:0007669"/>
    <property type="project" value="InterPro"/>
</dbReference>